<gene>
    <name evidence="2" type="ORF">U9M48_033323</name>
</gene>
<accession>A0AAQ3U6P0</accession>
<dbReference type="AlphaFoldDB" id="A0AAQ3U6P0"/>
<dbReference type="Proteomes" id="UP001341281">
    <property type="component" value="Chromosome 07"/>
</dbReference>
<keyword evidence="3" id="KW-1185">Reference proteome</keyword>
<sequence>MSRCPGSDALCLSPMRRRRLVLSFSPLPLAASGMVLWRESLPGLPSSPGVQSKPVMITASEVNYASRLKREKERKLGWLWPAPVILCPPPPPSAQVGS</sequence>
<feature type="transmembrane region" description="Helical" evidence="1">
    <location>
        <begin position="20"/>
        <end position="37"/>
    </location>
</feature>
<keyword evidence="1" id="KW-0472">Membrane</keyword>
<dbReference type="EMBL" id="CP144751">
    <property type="protein sequence ID" value="WVZ86564.1"/>
    <property type="molecule type" value="Genomic_DNA"/>
</dbReference>
<keyword evidence="1" id="KW-0812">Transmembrane</keyword>
<evidence type="ECO:0000256" key="1">
    <source>
        <dbReference type="SAM" id="Phobius"/>
    </source>
</evidence>
<organism evidence="2 3">
    <name type="scientific">Paspalum notatum var. saurae</name>
    <dbReference type="NCBI Taxonomy" id="547442"/>
    <lineage>
        <taxon>Eukaryota</taxon>
        <taxon>Viridiplantae</taxon>
        <taxon>Streptophyta</taxon>
        <taxon>Embryophyta</taxon>
        <taxon>Tracheophyta</taxon>
        <taxon>Spermatophyta</taxon>
        <taxon>Magnoliopsida</taxon>
        <taxon>Liliopsida</taxon>
        <taxon>Poales</taxon>
        <taxon>Poaceae</taxon>
        <taxon>PACMAD clade</taxon>
        <taxon>Panicoideae</taxon>
        <taxon>Andropogonodae</taxon>
        <taxon>Paspaleae</taxon>
        <taxon>Paspalinae</taxon>
        <taxon>Paspalum</taxon>
    </lineage>
</organism>
<evidence type="ECO:0000313" key="2">
    <source>
        <dbReference type="EMBL" id="WVZ86564.1"/>
    </source>
</evidence>
<reference evidence="2 3" key="1">
    <citation type="submission" date="2024-02" db="EMBL/GenBank/DDBJ databases">
        <title>High-quality chromosome-scale genome assembly of Pensacola bahiagrass (Paspalum notatum Flugge var. saurae).</title>
        <authorList>
            <person name="Vega J.M."/>
            <person name="Podio M."/>
            <person name="Orjuela J."/>
            <person name="Siena L.A."/>
            <person name="Pessino S.C."/>
            <person name="Combes M.C."/>
            <person name="Mariac C."/>
            <person name="Albertini E."/>
            <person name="Pupilli F."/>
            <person name="Ortiz J.P.A."/>
            <person name="Leblanc O."/>
        </authorList>
    </citation>
    <scope>NUCLEOTIDE SEQUENCE [LARGE SCALE GENOMIC DNA]</scope>
    <source>
        <strain evidence="2">R1</strain>
        <tissue evidence="2">Leaf</tissue>
    </source>
</reference>
<evidence type="ECO:0000313" key="3">
    <source>
        <dbReference type="Proteomes" id="UP001341281"/>
    </source>
</evidence>
<name>A0AAQ3U6P0_PASNO</name>
<protein>
    <submittedName>
        <fullName evidence="2">Uncharacterized protein</fullName>
    </submittedName>
</protein>
<keyword evidence="1" id="KW-1133">Transmembrane helix</keyword>
<proteinExistence type="predicted"/>